<proteinExistence type="predicted"/>
<evidence type="ECO:0000313" key="1">
    <source>
        <dbReference type="EMBL" id="SDG30503.1"/>
    </source>
</evidence>
<dbReference type="OrthoDB" id="148010at2157"/>
<name>A0A7Z7AYV4_9EURY</name>
<dbReference type="PROSITE" id="PS51257">
    <property type="entry name" value="PROKAR_LIPOPROTEIN"/>
    <property type="match status" value="1"/>
</dbReference>
<dbReference type="EMBL" id="FNCA01000011">
    <property type="protein sequence ID" value="SDG30503.1"/>
    <property type="molecule type" value="Genomic_DNA"/>
</dbReference>
<reference evidence="1 2" key="1">
    <citation type="submission" date="2016-10" db="EMBL/GenBank/DDBJ databases">
        <authorList>
            <person name="Varghese N."/>
            <person name="Submissions S."/>
        </authorList>
    </citation>
    <scope>NUCLEOTIDE SEQUENCE [LARGE SCALE GENOMIC DNA]</scope>
    <source>
        <strain evidence="1 2">PL 12/M</strain>
    </source>
</reference>
<sequence length="184" mass="20202">MLKKILIIMSLFVLFVSISGCLNNNQSTDNEASSVVLTTPQELIVVNELPAGFEYMGAPSMSIGDVQRDYVATAGIKSAAEGLYKYSDKIDFNIDVIEMDNTTAAENLISQYKAGFKELPAGDRFTEESFNGHSSTIIKKYVVSGGQDVPRYVYLWNNDNFVFVVSGATDDSALLRTFVESTGY</sequence>
<dbReference type="Proteomes" id="UP000199259">
    <property type="component" value="Unassembled WGS sequence"/>
</dbReference>
<dbReference type="RefSeq" id="WP_091710931.1">
    <property type="nucleotide sequence ID" value="NZ_FNCA01000011.1"/>
</dbReference>
<keyword evidence="2" id="KW-1185">Reference proteome</keyword>
<dbReference type="AlphaFoldDB" id="A0A7Z7AYV4"/>
<accession>A0A7Z7AYV4</accession>
<gene>
    <name evidence="1" type="ORF">SAMN04488589_2663</name>
</gene>
<comment type="caution">
    <text evidence="1">The sequence shown here is derived from an EMBL/GenBank/DDBJ whole genome shotgun (WGS) entry which is preliminary data.</text>
</comment>
<organism evidence="1 2">
    <name type="scientific">Methanolobus vulcani</name>
    <dbReference type="NCBI Taxonomy" id="38026"/>
    <lineage>
        <taxon>Archaea</taxon>
        <taxon>Methanobacteriati</taxon>
        <taxon>Methanobacteriota</taxon>
        <taxon>Stenosarchaea group</taxon>
        <taxon>Methanomicrobia</taxon>
        <taxon>Methanosarcinales</taxon>
        <taxon>Methanosarcinaceae</taxon>
        <taxon>Methanolobus</taxon>
    </lineage>
</organism>
<protein>
    <submittedName>
        <fullName evidence="1">Uncharacterized protein</fullName>
    </submittedName>
</protein>
<evidence type="ECO:0000313" key="2">
    <source>
        <dbReference type="Proteomes" id="UP000199259"/>
    </source>
</evidence>